<dbReference type="KEGG" id="acad:UA74_28900"/>
<dbReference type="InterPro" id="IPR015422">
    <property type="entry name" value="PyrdxlP-dep_Trfase_small"/>
</dbReference>
<accession>A0AAC9LH99</accession>
<dbReference type="GO" id="GO:0030170">
    <property type="term" value="F:pyridoxal phosphate binding"/>
    <property type="evidence" value="ECO:0007669"/>
    <property type="project" value="UniProtKB-UniRule"/>
</dbReference>
<dbReference type="GO" id="GO:0009435">
    <property type="term" value="P:NAD+ biosynthetic process"/>
    <property type="evidence" value="ECO:0007669"/>
    <property type="project" value="InterPro"/>
</dbReference>
<feature type="binding site" evidence="4">
    <location>
        <begin position="152"/>
        <end position="155"/>
    </location>
    <ligand>
        <name>pyridoxal 5'-phosphate</name>
        <dbReference type="ChEBI" id="CHEBI:597326"/>
    </ligand>
</feature>
<dbReference type="GO" id="GO:0019441">
    <property type="term" value="P:L-tryptophan catabolic process to kynurenine"/>
    <property type="evidence" value="ECO:0007669"/>
    <property type="project" value="TreeGrafter"/>
</dbReference>
<feature type="binding site" evidence="4">
    <location>
        <position position="223"/>
    </location>
    <ligand>
        <name>pyridoxal 5'-phosphate</name>
        <dbReference type="ChEBI" id="CHEBI:597326"/>
    </ligand>
</feature>
<feature type="binding site" evidence="4">
    <location>
        <position position="275"/>
    </location>
    <ligand>
        <name>pyridoxal 5'-phosphate</name>
        <dbReference type="ChEBI" id="CHEBI:597326"/>
    </ligand>
</feature>
<feature type="binding site" evidence="4">
    <location>
        <position position="220"/>
    </location>
    <ligand>
        <name>pyridoxal 5'-phosphate</name>
        <dbReference type="ChEBI" id="CHEBI:597326"/>
    </ligand>
</feature>
<evidence type="ECO:0000256" key="5">
    <source>
        <dbReference type="PIRNR" id="PIRNR038800"/>
    </source>
</evidence>
<keyword evidence="7" id="KW-1185">Reference proteome</keyword>
<evidence type="ECO:0000256" key="2">
    <source>
        <dbReference type="ARBA" id="ARBA00022801"/>
    </source>
</evidence>
<comment type="similarity">
    <text evidence="4 5">Belongs to the kynureninase family.</text>
</comment>
<dbReference type="AlphaFoldDB" id="A0AAC9LH99"/>
<dbReference type="GO" id="GO:0043420">
    <property type="term" value="P:anthranilate metabolic process"/>
    <property type="evidence" value="ECO:0007669"/>
    <property type="project" value="TreeGrafter"/>
</dbReference>
<keyword evidence="1 4" id="KW-0662">Pyridine nucleotide biosynthesis</keyword>
<dbReference type="InterPro" id="IPR010111">
    <property type="entry name" value="Kynureninase"/>
</dbReference>
<dbReference type="Gene3D" id="3.90.1150.10">
    <property type="entry name" value="Aspartate Aminotransferase, domain 1"/>
    <property type="match status" value="1"/>
</dbReference>
<comment type="subunit">
    <text evidence="4 5">Homodimer.</text>
</comment>
<feature type="binding site" evidence="4">
    <location>
        <position position="245"/>
    </location>
    <ligand>
        <name>pyridoxal 5'-phosphate</name>
        <dbReference type="ChEBI" id="CHEBI:597326"/>
    </ligand>
</feature>
<protein>
    <recommendedName>
        <fullName evidence="4 5">Kynureninase</fullName>
        <ecNumber evidence="4 5">3.7.1.3</ecNumber>
    </recommendedName>
    <alternativeName>
        <fullName evidence="4">L-kynurenine hydrolase</fullName>
    </alternativeName>
</protein>
<dbReference type="PANTHER" id="PTHR14084:SF0">
    <property type="entry name" value="KYNURENINASE"/>
    <property type="match status" value="1"/>
</dbReference>
<dbReference type="GO" id="GO:0005737">
    <property type="term" value="C:cytoplasm"/>
    <property type="evidence" value="ECO:0007669"/>
    <property type="project" value="InterPro"/>
</dbReference>
<comment type="function">
    <text evidence="4 5">Catalyzes the cleavage of L-kynurenine (L-Kyn) and L-3-hydroxykynurenine (L-3OHKyn) into anthranilic acid (AA) and 3-hydroxyanthranilic acid (3-OHAA), respectively.</text>
</comment>
<reference evidence="7" key="1">
    <citation type="submission" date="2016-06" db="EMBL/GenBank/DDBJ databases">
        <title>Complete genome sequence of Actinoalloteichus fjordicus DSM 46855 (=ADI127-17), type strain of the new species Actinoalloteichus fjordicus.</title>
        <authorList>
            <person name="Ruckert C."/>
            <person name="Nouioui I."/>
            <person name="Willmese J."/>
            <person name="van Wezel G."/>
            <person name="Klenk H.-P."/>
            <person name="Kalinowski J."/>
            <person name="Zotchev S.B."/>
        </authorList>
    </citation>
    <scope>NUCLEOTIDE SEQUENCE [LARGE SCALE GENOMIC DNA]</scope>
    <source>
        <strain evidence="7">ADI127-7</strain>
    </source>
</reference>
<dbReference type="InterPro" id="IPR015424">
    <property type="entry name" value="PyrdxlP-dep_Trfase"/>
</dbReference>
<organism evidence="6 7">
    <name type="scientific">Actinoalloteichus fjordicus</name>
    <dbReference type="NCBI Taxonomy" id="1612552"/>
    <lineage>
        <taxon>Bacteria</taxon>
        <taxon>Bacillati</taxon>
        <taxon>Actinomycetota</taxon>
        <taxon>Actinomycetes</taxon>
        <taxon>Pseudonocardiales</taxon>
        <taxon>Pseudonocardiaceae</taxon>
        <taxon>Actinoalloteichus</taxon>
    </lineage>
</organism>
<evidence type="ECO:0000313" key="7">
    <source>
        <dbReference type="Proteomes" id="UP000185511"/>
    </source>
</evidence>
<dbReference type="RefSeq" id="WP_083683784.1">
    <property type="nucleotide sequence ID" value="NZ_CP016076.1"/>
</dbReference>
<comment type="pathway">
    <text evidence="4 5">Amino-acid degradation; L-kynurenine degradation; L-alanine and anthranilate from L-kynurenine: step 1/1.</text>
</comment>
<feature type="binding site" evidence="4">
    <location>
        <position position="301"/>
    </location>
    <ligand>
        <name>pyridoxal 5'-phosphate</name>
        <dbReference type="ChEBI" id="CHEBI:597326"/>
    </ligand>
</feature>
<dbReference type="GO" id="GO:0097053">
    <property type="term" value="P:L-kynurenine catabolic process"/>
    <property type="evidence" value="ECO:0007669"/>
    <property type="project" value="UniProtKB-UniRule"/>
</dbReference>
<comment type="catalytic activity">
    <reaction evidence="4 5">
        <text>L-kynurenine + H2O = anthranilate + L-alanine + H(+)</text>
        <dbReference type="Rhea" id="RHEA:16813"/>
        <dbReference type="ChEBI" id="CHEBI:15377"/>
        <dbReference type="ChEBI" id="CHEBI:15378"/>
        <dbReference type="ChEBI" id="CHEBI:16567"/>
        <dbReference type="ChEBI" id="CHEBI:57959"/>
        <dbReference type="ChEBI" id="CHEBI:57972"/>
        <dbReference type="EC" id="3.7.1.3"/>
    </reaction>
</comment>
<dbReference type="EC" id="3.7.1.3" evidence="4 5"/>
<dbReference type="GO" id="GO:0030429">
    <property type="term" value="F:kynureninase activity"/>
    <property type="evidence" value="ECO:0007669"/>
    <property type="project" value="UniProtKB-UniRule"/>
</dbReference>
<gene>
    <name evidence="4" type="primary">kynU</name>
    <name evidence="6" type="ORF">UA74_28900</name>
</gene>
<comment type="pathway">
    <text evidence="4 5">Cofactor biosynthesis; NAD(+) biosynthesis; quinolinate from L-kynurenine: step 2/3.</text>
</comment>
<dbReference type="InterPro" id="IPR015421">
    <property type="entry name" value="PyrdxlP-dep_Trfase_major"/>
</dbReference>
<evidence type="ECO:0000256" key="4">
    <source>
        <dbReference type="HAMAP-Rule" id="MF_01970"/>
    </source>
</evidence>
<dbReference type="SUPFAM" id="SSF53383">
    <property type="entry name" value="PLP-dependent transferases"/>
    <property type="match status" value="1"/>
</dbReference>
<feature type="modified residue" description="N6-(pyridoxal phosphate)lysine" evidence="4">
    <location>
        <position position="246"/>
    </location>
</feature>
<proteinExistence type="inferred from homology"/>
<comment type="caution">
    <text evidence="4">Lacks conserved residue(s) required for the propagation of feature annotation.</text>
</comment>
<comment type="catalytic activity">
    <reaction evidence="5">
        <text>3-hydroxy-L-kynurenine + H2O = 3-hydroxyanthranilate + L-alanine + H(+)</text>
        <dbReference type="Rhea" id="RHEA:25143"/>
        <dbReference type="ChEBI" id="CHEBI:15377"/>
        <dbReference type="ChEBI" id="CHEBI:15378"/>
        <dbReference type="ChEBI" id="CHEBI:36559"/>
        <dbReference type="ChEBI" id="CHEBI:57972"/>
        <dbReference type="ChEBI" id="CHEBI:58125"/>
        <dbReference type="EC" id="3.7.1.3"/>
    </reaction>
</comment>
<comment type="cofactor">
    <cofactor evidence="4 5">
        <name>pyridoxal 5'-phosphate</name>
        <dbReference type="ChEBI" id="CHEBI:597326"/>
    </cofactor>
</comment>
<feature type="binding site" evidence="4">
    <location>
        <position position="120"/>
    </location>
    <ligand>
        <name>pyridoxal 5'-phosphate</name>
        <dbReference type="ChEBI" id="CHEBI:597326"/>
    </ligand>
</feature>
<dbReference type="GO" id="GO:0019805">
    <property type="term" value="P:quinolinate biosynthetic process"/>
    <property type="evidence" value="ECO:0007669"/>
    <property type="project" value="UniProtKB-UniRule"/>
</dbReference>
<dbReference type="EMBL" id="CP016076">
    <property type="protein sequence ID" value="APU17773.1"/>
    <property type="molecule type" value="Genomic_DNA"/>
</dbReference>
<dbReference type="PIRSF" id="PIRSF038800">
    <property type="entry name" value="KYNU"/>
    <property type="match status" value="1"/>
</dbReference>
<keyword evidence="2 4" id="KW-0378">Hydrolase</keyword>
<dbReference type="PANTHER" id="PTHR14084">
    <property type="entry name" value="KYNURENINASE"/>
    <property type="match status" value="1"/>
</dbReference>
<dbReference type="Pfam" id="PF22580">
    <property type="entry name" value="KYNU_C"/>
    <property type="match status" value="1"/>
</dbReference>
<dbReference type="Gene3D" id="3.40.640.10">
    <property type="entry name" value="Type I PLP-dependent aspartate aminotransferase-like (Major domain)"/>
    <property type="match status" value="1"/>
</dbReference>
<keyword evidence="3 4" id="KW-0663">Pyridoxal phosphate</keyword>
<feature type="binding site" evidence="4">
    <location>
        <position position="121"/>
    </location>
    <ligand>
        <name>pyridoxal 5'-phosphate</name>
        <dbReference type="ChEBI" id="CHEBI:597326"/>
    </ligand>
</feature>
<sequence length="425" mass="45674">MSERGAAGTNDGDRDGWSGSAETAELAERAHLLDRSDPLATTRERFSLPPGLIYLDGNSLGALPTAVPERVAETIRRDWGQGLIASWWDAGWWEAPQRVGELIAPLLGAAPGQVVVGDSTSVNVFRAVVAGWRLAQQDDPGRTEIVVDDTTFPTDGYLAASAGRLLGARVRRAHPTDVNAFDEHTAVALINHVDYRTGRRWDLPAVTSRAQRAGARIVWDLSHSAGAMPVDLDRHGVDLAVGCGYKFLNGGPGAPSYLYVRSELQDRLDQPLPGWSSHAEPFAMEADHRPAPGIVRARGGTPEILSLLALEAALEVWQGVEIEQVRAKSLALTGFFMECVDALTEPGRFRVLTPRGDDRGSQVSLSAPDAAALLPRLADALVVGDHRPPDVLRFGFAPLYVGFTDALRAARTLARVAGRRDVTAG</sequence>
<evidence type="ECO:0000256" key="1">
    <source>
        <dbReference type="ARBA" id="ARBA00022642"/>
    </source>
</evidence>
<evidence type="ECO:0000313" key="6">
    <source>
        <dbReference type="EMBL" id="APU17773.1"/>
    </source>
</evidence>
<name>A0AAC9LH99_9PSEU</name>
<dbReference type="HAMAP" id="MF_01970">
    <property type="entry name" value="Kynureninase"/>
    <property type="match status" value="1"/>
</dbReference>
<evidence type="ECO:0000256" key="3">
    <source>
        <dbReference type="ARBA" id="ARBA00022898"/>
    </source>
</evidence>
<dbReference type="Proteomes" id="UP000185511">
    <property type="component" value="Chromosome"/>
</dbReference>